<proteinExistence type="predicted"/>
<dbReference type="EMBL" id="CAJNON010000102">
    <property type="protein sequence ID" value="CAF0968757.1"/>
    <property type="molecule type" value="Genomic_DNA"/>
</dbReference>
<dbReference type="SUPFAM" id="SSF56059">
    <property type="entry name" value="Glutathione synthetase ATP-binding domain-like"/>
    <property type="match status" value="1"/>
</dbReference>
<evidence type="ECO:0000256" key="2">
    <source>
        <dbReference type="ARBA" id="ARBA00022741"/>
    </source>
</evidence>
<dbReference type="PANTHER" id="PTHR12241">
    <property type="entry name" value="TUBULIN POLYGLUTAMYLASE"/>
    <property type="match status" value="1"/>
</dbReference>
<dbReference type="Proteomes" id="UP000663891">
    <property type="component" value="Unassembled WGS sequence"/>
</dbReference>
<keyword evidence="2" id="KW-0547">Nucleotide-binding</keyword>
<dbReference type="GO" id="GO:0036064">
    <property type="term" value="C:ciliary basal body"/>
    <property type="evidence" value="ECO:0007669"/>
    <property type="project" value="TreeGrafter"/>
</dbReference>
<reference evidence="4" key="1">
    <citation type="submission" date="2021-02" db="EMBL/GenBank/DDBJ databases">
        <authorList>
            <person name="Nowell W R."/>
        </authorList>
    </citation>
    <scope>NUCLEOTIDE SEQUENCE</scope>
</reference>
<dbReference type="GO" id="GO:0070740">
    <property type="term" value="F:tubulin-glutamic acid ligase activity"/>
    <property type="evidence" value="ECO:0007669"/>
    <property type="project" value="TreeGrafter"/>
</dbReference>
<evidence type="ECO:0000256" key="3">
    <source>
        <dbReference type="ARBA" id="ARBA00022840"/>
    </source>
</evidence>
<dbReference type="OrthoDB" id="202825at2759"/>
<keyword evidence="1" id="KW-0436">Ligase</keyword>
<sequence>MNPDVSFVFDYIVPISLSHQYLSSVNSDGNHQKLLQRRQELSNSTTKLPELTTTTFQQTLTFVENFKRNQHKSITDKSRVLLQIPQENTNDNKTLTPQQLRYQLNLKLEQLIRTRVIEPHRVINRSNILPASPIKSKIVPKENFPRIIIPSYLNRSVDKSIISLSTTTINTTVTQDDLIDKDSLGENDEACEEMMEEEIITFLQQQPMLDKDSFEMETEEYEAEFEEESLRDSESDVDVDNTFPVDPALLLSDKTRRVGSTEVKSGFIPSLFANVPPTIRFCNETERIEPLPLPLQKMMKWKMSSITPNVVKSAVLRSGFRLSDGKFLLKIFLAPINFFLSEGNDWLGTWSRHMKPVCFKAIREYQKINHFPGSFQIGRKDRLWRNLSHMQAVHSRREFDFVPQTFVLPADFLLFKRVFDEVSDTKESKWIIKPPASARGQGIRVISKMEQVPKKRAVVVQKYIANPYLINGHKFDLRLYVYVPSHDPLRIYLFDDGLTRFASRKYSTSVKSLSDRFMHLTNYSINRYNSEYKSNNDSTACAGHKWSLKALWAYLKKRDVDVADVIERIKDLVIKTIISADSYVNVLTKANVRRKFSVHELFGFDVILDEQCKPYIVEVNISPSLHSNSPLDMNVKGSMISDLLNLSGFMIPDRKDMSSDGSSRKKSKLPKSLIFDRRALPQGLSTDEKVKHQYFAQRHNDEQIRKNIVDLLTPDDLRILVETEDEFARRGSFERIFPTNQTRKYLKYFETPRYYNLLLNEWITKYTRNEDRGIALLNTFCRKEIHLQNPAVDTNHMWTQYQKLHGHLSYRENDNANTNGS</sequence>
<dbReference type="AlphaFoldDB" id="A0A814EBS6"/>
<dbReference type="InterPro" id="IPR004344">
    <property type="entry name" value="TTL/TTLL_fam"/>
</dbReference>
<comment type="caution">
    <text evidence="4">The sequence shown here is derived from an EMBL/GenBank/DDBJ whole genome shotgun (WGS) entry which is preliminary data.</text>
</comment>
<evidence type="ECO:0000256" key="1">
    <source>
        <dbReference type="ARBA" id="ARBA00022598"/>
    </source>
</evidence>
<evidence type="ECO:0000313" key="4">
    <source>
        <dbReference type="EMBL" id="CAF0968757.1"/>
    </source>
</evidence>
<name>A0A814EBS6_9BILA</name>
<dbReference type="GO" id="GO:0005524">
    <property type="term" value="F:ATP binding"/>
    <property type="evidence" value="ECO:0007669"/>
    <property type="project" value="UniProtKB-KW"/>
</dbReference>
<accession>A0A814EBS6</accession>
<dbReference type="PROSITE" id="PS51221">
    <property type="entry name" value="TTL"/>
    <property type="match status" value="1"/>
</dbReference>
<dbReference type="Gene3D" id="3.30.470.20">
    <property type="entry name" value="ATP-grasp fold, B domain"/>
    <property type="match status" value="1"/>
</dbReference>
<gene>
    <name evidence="4" type="ORF">VCS650_LOCUS13017</name>
</gene>
<keyword evidence="3" id="KW-0067">ATP-binding</keyword>
<dbReference type="PANTHER" id="PTHR12241:SF162">
    <property type="entry name" value="TUBULIN MONOGLUTAMYLASE TTLL4"/>
    <property type="match status" value="1"/>
</dbReference>
<dbReference type="GO" id="GO:0015631">
    <property type="term" value="F:tubulin binding"/>
    <property type="evidence" value="ECO:0007669"/>
    <property type="project" value="TreeGrafter"/>
</dbReference>
<dbReference type="GO" id="GO:0000226">
    <property type="term" value="P:microtubule cytoskeleton organization"/>
    <property type="evidence" value="ECO:0007669"/>
    <property type="project" value="TreeGrafter"/>
</dbReference>
<dbReference type="Pfam" id="PF03133">
    <property type="entry name" value="TTL"/>
    <property type="match status" value="1"/>
</dbReference>
<organism evidence="4 5">
    <name type="scientific">Adineta steineri</name>
    <dbReference type="NCBI Taxonomy" id="433720"/>
    <lineage>
        <taxon>Eukaryota</taxon>
        <taxon>Metazoa</taxon>
        <taxon>Spiralia</taxon>
        <taxon>Gnathifera</taxon>
        <taxon>Rotifera</taxon>
        <taxon>Eurotatoria</taxon>
        <taxon>Bdelloidea</taxon>
        <taxon>Adinetida</taxon>
        <taxon>Adinetidae</taxon>
        <taxon>Adineta</taxon>
    </lineage>
</organism>
<evidence type="ECO:0000313" key="5">
    <source>
        <dbReference type="Proteomes" id="UP000663891"/>
    </source>
</evidence>
<protein>
    <submittedName>
        <fullName evidence="4">Uncharacterized protein</fullName>
    </submittedName>
</protein>